<evidence type="ECO:0000313" key="1">
    <source>
        <dbReference type="EMBL" id="MBF6302262.1"/>
    </source>
</evidence>
<dbReference type="Proteomes" id="UP000702209">
    <property type="component" value="Unassembled WGS sequence"/>
</dbReference>
<sequence>MTERTVVGILKGGAGKSTTAAQLAIWMSLLGLGPVFVGDADTDLTTYEWIMAVREKLLKMSGGAASSRLDAFDLTGGRTKRLHELERSYPHSIIDVEPKRDKLLRETLWRPDTDQKTNLIMPMKPYPPDVRKLPQTLELAGEVDRHNPVFPRVLLVQVRLSAGHSTDVPAQLREAGIPQFKTMITLKESIGYSLGTTLVDSAYADVLTELGINPNGKDKTDV</sequence>
<comment type="caution">
    <text evidence="1">The sequence shown here is derived from an EMBL/GenBank/DDBJ whole genome shotgun (WGS) entry which is preliminary data.</text>
</comment>
<keyword evidence="2" id="KW-1185">Reference proteome</keyword>
<reference evidence="1 2" key="1">
    <citation type="submission" date="2020-10" db="EMBL/GenBank/DDBJ databases">
        <title>Identification of Nocardia species via Next-generation sequencing and recognition of intraspecies genetic diversity.</title>
        <authorList>
            <person name="Li P."/>
            <person name="Li P."/>
            <person name="Lu B."/>
        </authorList>
    </citation>
    <scope>NUCLEOTIDE SEQUENCE [LARGE SCALE GENOMIC DNA]</scope>
    <source>
        <strain evidence="1 2">BJ06-0157</strain>
    </source>
</reference>
<dbReference type="InterPro" id="IPR027417">
    <property type="entry name" value="P-loop_NTPase"/>
</dbReference>
<dbReference type="EMBL" id="JADLQX010000040">
    <property type="protein sequence ID" value="MBF6302262.1"/>
    <property type="molecule type" value="Genomic_DNA"/>
</dbReference>
<dbReference type="RefSeq" id="WP_195133452.1">
    <property type="nucleotide sequence ID" value="NZ_JADLQX010000040.1"/>
</dbReference>
<gene>
    <name evidence="1" type="ORF">IU459_32685</name>
</gene>
<dbReference type="SUPFAM" id="SSF52540">
    <property type="entry name" value="P-loop containing nucleoside triphosphate hydrolases"/>
    <property type="match status" value="1"/>
</dbReference>
<evidence type="ECO:0008006" key="3">
    <source>
        <dbReference type="Google" id="ProtNLM"/>
    </source>
</evidence>
<dbReference type="Gene3D" id="3.40.50.300">
    <property type="entry name" value="P-loop containing nucleotide triphosphate hydrolases"/>
    <property type="match status" value="1"/>
</dbReference>
<name>A0ABS0D091_9NOCA</name>
<proteinExistence type="predicted"/>
<organism evidence="1 2">
    <name type="scientific">Nocardia amamiensis</name>
    <dbReference type="NCBI Taxonomy" id="404578"/>
    <lineage>
        <taxon>Bacteria</taxon>
        <taxon>Bacillati</taxon>
        <taxon>Actinomycetota</taxon>
        <taxon>Actinomycetes</taxon>
        <taxon>Mycobacteriales</taxon>
        <taxon>Nocardiaceae</taxon>
        <taxon>Nocardia</taxon>
    </lineage>
</organism>
<protein>
    <recommendedName>
        <fullName evidence="3">ParA family protein</fullName>
    </recommendedName>
</protein>
<accession>A0ABS0D091</accession>
<evidence type="ECO:0000313" key="2">
    <source>
        <dbReference type="Proteomes" id="UP000702209"/>
    </source>
</evidence>